<proteinExistence type="predicted"/>
<evidence type="ECO:0000313" key="2">
    <source>
        <dbReference type="Proteomes" id="UP000054477"/>
    </source>
</evidence>
<keyword evidence="2" id="KW-1185">Reference proteome</keyword>
<protein>
    <submittedName>
        <fullName evidence="1">Unplaced genomic scaffold K443scaffold_650, whole genome shotgun sequence</fullName>
    </submittedName>
</protein>
<dbReference type="Proteomes" id="UP000054477">
    <property type="component" value="Unassembled WGS sequence"/>
</dbReference>
<reference evidence="2" key="2">
    <citation type="submission" date="2015-01" db="EMBL/GenBank/DDBJ databases">
        <title>Evolutionary Origins and Diversification of the Mycorrhizal Mutualists.</title>
        <authorList>
            <consortium name="DOE Joint Genome Institute"/>
            <consortium name="Mycorrhizal Genomics Consortium"/>
            <person name="Kohler A."/>
            <person name="Kuo A."/>
            <person name="Nagy L.G."/>
            <person name="Floudas D."/>
            <person name="Copeland A."/>
            <person name="Barry K.W."/>
            <person name="Cichocki N."/>
            <person name="Veneault-Fourrey C."/>
            <person name="LaButti K."/>
            <person name="Lindquist E.A."/>
            <person name="Lipzen A."/>
            <person name="Lundell T."/>
            <person name="Morin E."/>
            <person name="Murat C."/>
            <person name="Riley R."/>
            <person name="Ohm R."/>
            <person name="Sun H."/>
            <person name="Tunlid A."/>
            <person name="Henrissat B."/>
            <person name="Grigoriev I.V."/>
            <person name="Hibbett D.S."/>
            <person name="Martin F."/>
        </authorList>
    </citation>
    <scope>NUCLEOTIDE SEQUENCE [LARGE SCALE GENOMIC DNA]</scope>
    <source>
        <strain evidence="2">LaAM-08-1</strain>
    </source>
</reference>
<name>A0A0C9WRG3_9AGAR</name>
<dbReference type="AlphaFoldDB" id="A0A0C9WRG3"/>
<organism evidence="1 2">
    <name type="scientific">Laccaria amethystina LaAM-08-1</name>
    <dbReference type="NCBI Taxonomy" id="1095629"/>
    <lineage>
        <taxon>Eukaryota</taxon>
        <taxon>Fungi</taxon>
        <taxon>Dikarya</taxon>
        <taxon>Basidiomycota</taxon>
        <taxon>Agaricomycotina</taxon>
        <taxon>Agaricomycetes</taxon>
        <taxon>Agaricomycetidae</taxon>
        <taxon>Agaricales</taxon>
        <taxon>Agaricineae</taxon>
        <taxon>Hydnangiaceae</taxon>
        <taxon>Laccaria</taxon>
    </lineage>
</organism>
<dbReference type="HOGENOM" id="CLU_2722625_0_0_1"/>
<dbReference type="EMBL" id="KN839185">
    <property type="protein sequence ID" value="KIJ90448.1"/>
    <property type="molecule type" value="Genomic_DNA"/>
</dbReference>
<evidence type="ECO:0000313" key="1">
    <source>
        <dbReference type="EMBL" id="KIJ90448.1"/>
    </source>
</evidence>
<sequence length="72" mass="7779">MLVPLADGACSTVHHSTANSGIANPDSCTLARRRVSVNGKLYVGVTQSCRTLSRKVTVGFRWRAVTPLQHND</sequence>
<accession>A0A0C9WRG3</accession>
<gene>
    <name evidence="1" type="ORF">K443DRAFT_686760</name>
</gene>
<reference evidence="1 2" key="1">
    <citation type="submission" date="2014-04" db="EMBL/GenBank/DDBJ databases">
        <authorList>
            <consortium name="DOE Joint Genome Institute"/>
            <person name="Kuo A."/>
            <person name="Kohler A."/>
            <person name="Nagy L.G."/>
            <person name="Floudas D."/>
            <person name="Copeland A."/>
            <person name="Barry K.W."/>
            <person name="Cichocki N."/>
            <person name="Veneault-Fourrey C."/>
            <person name="LaButti K."/>
            <person name="Lindquist E.A."/>
            <person name="Lipzen A."/>
            <person name="Lundell T."/>
            <person name="Morin E."/>
            <person name="Murat C."/>
            <person name="Sun H."/>
            <person name="Tunlid A."/>
            <person name="Henrissat B."/>
            <person name="Grigoriev I.V."/>
            <person name="Hibbett D.S."/>
            <person name="Martin F."/>
            <person name="Nordberg H.P."/>
            <person name="Cantor M.N."/>
            <person name="Hua S.X."/>
        </authorList>
    </citation>
    <scope>NUCLEOTIDE SEQUENCE [LARGE SCALE GENOMIC DNA]</scope>
    <source>
        <strain evidence="1 2">LaAM-08-1</strain>
    </source>
</reference>